<dbReference type="AlphaFoldDB" id="A0A504Y9J5"/>
<keyword evidence="1" id="KW-0863">Zinc-finger</keyword>
<dbReference type="InterPro" id="IPR039646">
    <property type="entry name" value="ZNHIT2"/>
</dbReference>
<keyword evidence="3" id="KW-0812">Transmembrane</keyword>
<dbReference type="EMBL" id="SUNJ01014027">
    <property type="protein sequence ID" value="TPP56835.1"/>
    <property type="molecule type" value="Genomic_DNA"/>
</dbReference>
<keyword evidence="6" id="KW-1185">Reference proteome</keyword>
<comment type="caution">
    <text evidence="5">The sequence shown here is derived from an EMBL/GenBank/DDBJ whole genome shotgun (WGS) entry which is preliminary data.</text>
</comment>
<organism evidence="5 6">
    <name type="scientific">Fasciola gigantica</name>
    <name type="common">Giant liver fluke</name>
    <dbReference type="NCBI Taxonomy" id="46835"/>
    <lineage>
        <taxon>Eukaryota</taxon>
        <taxon>Metazoa</taxon>
        <taxon>Spiralia</taxon>
        <taxon>Lophotrochozoa</taxon>
        <taxon>Platyhelminthes</taxon>
        <taxon>Trematoda</taxon>
        <taxon>Digenea</taxon>
        <taxon>Plagiorchiida</taxon>
        <taxon>Echinostomata</taxon>
        <taxon>Echinostomatoidea</taxon>
        <taxon>Fasciolidae</taxon>
        <taxon>Fasciola</taxon>
    </lineage>
</organism>
<dbReference type="CDD" id="cd23024">
    <property type="entry name" value="zf-HIT_ZNHIT2-3"/>
    <property type="match status" value="1"/>
</dbReference>
<keyword evidence="1" id="KW-0862">Zinc</keyword>
<keyword evidence="3" id="KW-0472">Membrane</keyword>
<dbReference type="InterPro" id="IPR007529">
    <property type="entry name" value="Znf_HIT"/>
</dbReference>
<reference evidence="5 6" key="1">
    <citation type="submission" date="2019-04" db="EMBL/GenBank/DDBJ databases">
        <title>Annotation for the trematode Fasciola gigantica.</title>
        <authorList>
            <person name="Choi Y.-J."/>
        </authorList>
    </citation>
    <scope>NUCLEOTIDE SEQUENCE [LARGE SCALE GENOMIC DNA]</scope>
    <source>
        <strain evidence="5">Uganda_cow_1</strain>
    </source>
</reference>
<dbReference type="Gene3D" id="3.30.60.190">
    <property type="match status" value="1"/>
</dbReference>
<evidence type="ECO:0000313" key="6">
    <source>
        <dbReference type="Proteomes" id="UP000316759"/>
    </source>
</evidence>
<dbReference type="OrthoDB" id="10005492at2759"/>
<feature type="compositionally biased region" description="Polar residues" evidence="2">
    <location>
        <begin position="225"/>
        <end position="239"/>
    </location>
</feature>
<dbReference type="PROSITE" id="PS51083">
    <property type="entry name" value="ZF_HIT"/>
    <property type="match status" value="1"/>
</dbReference>
<evidence type="ECO:0000313" key="5">
    <source>
        <dbReference type="EMBL" id="TPP56835.1"/>
    </source>
</evidence>
<evidence type="ECO:0000256" key="1">
    <source>
        <dbReference type="PROSITE-ProRule" id="PRU00453"/>
    </source>
</evidence>
<dbReference type="PANTHER" id="PTHR15555:SF0">
    <property type="entry name" value="ZINC FINGER HIT DOMAIN-CONTAINING PROTEIN 2"/>
    <property type="match status" value="1"/>
</dbReference>
<evidence type="ECO:0000259" key="4">
    <source>
        <dbReference type="PROSITE" id="PS51083"/>
    </source>
</evidence>
<gene>
    <name evidence="5" type="ORF">FGIG_07488</name>
</gene>
<evidence type="ECO:0000256" key="3">
    <source>
        <dbReference type="SAM" id="Phobius"/>
    </source>
</evidence>
<dbReference type="Pfam" id="PF04438">
    <property type="entry name" value="zf-HIT"/>
    <property type="match status" value="1"/>
</dbReference>
<protein>
    <submittedName>
        <fullName evidence="5">Zinc finger HIT domain-containing protein 2</fullName>
    </submittedName>
</protein>
<dbReference type="STRING" id="46835.A0A504Y9J5"/>
<name>A0A504Y9J5_FASGI</name>
<feature type="region of interest" description="Disordered" evidence="2">
    <location>
        <begin position="221"/>
        <end position="247"/>
    </location>
</feature>
<feature type="transmembrane region" description="Helical" evidence="3">
    <location>
        <begin position="12"/>
        <end position="31"/>
    </location>
</feature>
<keyword evidence="1" id="KW-0479">Metal-binding</keyword>
<dbReference type="GO" id="GO:0008270">
    <property type="term" value="F:zinc ion binding"/>
    <property type="evidence" value="ECO:0007669"/>
    <property type="project" value="UniProtKB-UniRule"/>
</dbReference>
<evidence type="ECO:0000256" key="2">
    <source>
        <dbReference type="SAM" id="MobiDB-lite"/>
    </source>
</evidence>
<proteinExistence type="predicted"/>
<dbReference type="Proteomes" id="UP000316759">
    <property type="component" value="Unassembled WGS sequence"/>
</dbReference>
<keyword evidence="3" id="KW-1133">Transmembrane helix</keyword>
<sequence>MWIGWSPLNTSYFYFIGTLFFVMAICLVVVISEEGQLNLTDSHFMFQRIIMEASIPCHVCAVCQKKSCYVCPRCSINYCSLACYRAPKHEKCSESFYRDCCMNAMHDRYVDPENKSRMLEILRREASTRAVESSDQPVDGVTFSVDDVECENPENNADDFQSRFSDLNLQSNNIDTDVIWARLTLKERREFHRLVASGGIANYLPPWEPWWLSSKPNIEEVPGTNEENSPKTTKSNQNKPIPLKKIFPSGKQPHESLTFVLTEVILTHVFLCRWYNGDCQDLVWEYLLRLCQLAPSLCFSPDRAMPRRDRPTQENTLNRTVILSKLPTRPAVEYKSLAQVLASLQLRLSDLRMPCSPQVLIVLLGDLHALLVKENHLPRLFSELLGLVRFARKNVRLEENEEAEISRDQLQTVYKKLQFLHACVNPLDPDARKWQSTVLPTIRSQTTVELCRHVSDFNPNRTMAENARAPAAGPNWRNIIRSFSRTEEPLVTVLDAEAKPA</sequence>
<accession>A0A504Y9J5</accession>
<dbReference type="PANTHER" id="PTHR15555">
    <property type="entry name" value="ZINC FINGER HIT DOMAIN CONTAINING PROTEIN 2 PROTEIN FON -RELATED"/>
    <property type="match status" value="1"/>
</dbReference>
<feature type="domain" description="HIT-type" evidence="4">
    <location>
        <begin position="57"/>
        <end position="92"/>
    </location>
</feature>